<feature type="coiled-coil region" evidence="1">
    <location>
        <begin position="208"/>
        <end position="263"/>
    </location>
</feature>
<dbReference type="PANTHER" id="PTHR35712:SF1">
    <property type="entry name" value="MYOSIN HEAVY CHAIN-LIKE PROTEIN"/>
    <property type="match status" value="1"/>
</dbReference>
<keyword evidence="1" id="KW-0175">Coiled coil</keyword>
<protein>
    <submittedName>
        <fullName evidence="2">DNA repair protein RAD50-like isoform X1</fullName>
    </submittedName>
</protein>
<accession>A0AAD6MHB7</accession>
<feature type="coiled-coil region" evidence="1">
    <location>
        <begin position="487"/>
        <end position="535"/>
    </location>
</feature>
<comment type="caution">
    <text evidence="2">The sequence shown here is derived from an EMBL/GenBank/DDBJ whole genome shotgun (WGS) entry which is preliminary data.</text>
</comment>
<name>A0AAD6MHB7_9ROSI</name>
<proteinExistence type="predicted"/>
<feature type="coiled-coil region" evidence="1">
    <location>
        <begin position="74"/>
        <end position="101"/>
    </location>
</feature>
<evidence type="ECO:0000313" key="2">
    <source>
        <dbReference type="EMBL" id="KAJ6985169.1"/>
    </source>
</evidence>
<dbReference type="EMBL" id="JAQIZT010000009">
    <property type="protein sequence ID" value="KAJ6985169.1"/>
    <property type="molecule type" value="Genomic_DNA"/>
</dbReference>
<gene>
    <name evidence="2" type="ORF">NC653_023216</name>
</gene>
<sequence length="729" mass="83113">MNNLLYSCLALQSSSSSLFFAINYTSPSFSSLPYTRARTYNNQIDIIPVNLDSSFAVKSISLSQTEMDTNLNDKESMVARIQQLEHERDELHKDIEQLCMQQAGPGYLAAATRMHFQRTAGLVQEIEKLKRQLVACTRDNLNLQEELSEAYRIKTQLAELHQAEAAKVGLSLSLHMFIPNMEAEKQVKFFQGCVAAAFAERDTSIMEAEKAKEKEESMSQKFNEIQQRLEVLNSDVLEQKRLNDALESDLVKQEEQIETFKKVVNKFYEIRQYSLEGFEDTSWDDKCACLLHDSEEMWSYNDASTSKYISALEEEVEALRNSLEKLQSKLQVGLEIENHLKKKVRELEMKQVLWNKMVTTRIEELRRYHSQHRDQITSLLGEERSYLKSIIDLAEEKIKQFDVTREQNLELCRVVKLQENKFGDLHTSTDADSALASKRNDEGSPDIVADKEGNLSEGLAQALQEKVSALLLLSQQEERHLLERNVCMALQKKTEELQRNLLQVTNEKVKVLMELAQLKLEYQQLQEKVGSEIKQDFLCDNGERRLSNHERDGRIRNLLKRTYLRRWMGMLDSGNEAQTSKSGAGSFSGKRSTDMDFARMKIENATLKESMESMDHLISAIHRLRLALLKVKESDTREGTVSGLPVALDDIISEARLVKIALGSSLPISWSAEADDASICESFHNRLTDIYGEHSSEKIDPVSAAGFEMVELLILAGQILKDNKTIKGS</sequence>
<reference evidence="2" key="1">
    <citation type="journal article" date="2023" name="Mol. Ecol. Resour.">
        <title>Chromosome-level genome assembly of a triploid poplar Populus alba 'Berolinensis'.</title>
        <authorList>
            <person name="Chen S."/>
            <person name="Yu Y."/>
            <person name="Wang X."/>
            <person name="Wang S."/>
            <person name="Zhang T."/>
            <person name="Zhou Y."/>
            <person name="He R."/>
            <person name="Meng N."/>
            <person name="Wang Y."/>
            <person name="Liu W."/>
            <person name="Liu Z."/>
            <person name="Liu J."/>
            <person name="Guo Q."/>
            <person name="Huang H."/>
            <person name="Sederoff R.R."/>
            <person name="Wang G."/>
            <person name="Qu G."/>
            <person name="Chen S."/>
        </authorList>
    </citation>
    <scope>NUCLEOTIDE SEQUENCE</scope>
    <source>
        <strain evidence="2">SC-2020</strain>
    </source>
</reference>
<dbReference type="PANTHER" id="PTHR35712">
    <property type="entry name" value="MYOSIN HEAVY CHAIN-LIKE PROTEIN"/>
    <property type="match status" value="1"/>
</dbReference>
<dbReference type="AlphaFoldDB" id="A0AAD6MHB7"/>
<organism evidence="2 3">
    <name type="scientific">Populus alba x Populus x berolinensis</name>
    <dbReference type="NCBI Taxonomy" id="444605"/>
    <lineage>
        <taxon>Eukaryota</taxon>
        <taxon>Viridiplantae</taxon>
        <taxon>Streptophyta</taxon>
        <taxon>Embryophyta</taxon>
        <taxon>Tracheophyta</taxon>
        <taxon>Spermatophyta</taxon>
        <taxon>Magnoliopsida</taxon>
        <taxon>eudicotyledons</taxon>
        <taxon>Gunneridae</taxon>
        <taxon>Pentapetalae</taxon>
        <taxon>rosids</taxon>
        <taxon>fabids</taxon>
        <taxon>Malpighiales</taxon>
        <taxon>Salicaceae</taxon>
        <taxon>Saliceae</taxon>
        <taxon>Populus</taxon>
    </lineage>
</organism>
<dbReference type="Proteomes" id="UP001164929">
    <property type="component" value="Chromosome 9"/>
</dbReference>
<evidence type="ECO:0000256" key="1">
    <source>
        <dbReference type="SAM" id="Coils"/>
    </source>
</evidence>
<evidence type="ECO:0000313" key="3">
    <source>
        <dbReference type="Proteomes" id="UP001164929"/>
    </source>
</evidence>
<keyword evidence="3" id="KW-1185">Reference proteome</keyword>